<keyword evidence="12" id="KW-0175">Coiled coil</keyword>
<dbReference type="STRING" id="626937.HMPREF3293_00907"/>
<evidence type="ECO:0000256" key="9">
    <source>
        <dbReference type="ARBA" id="ARBA00023136"/>
    </source>
</evidence>
<proteinExistence type="inferred from homology"/>
<keyword evidence="8" id="KW-0406">Ion transport</keyword>
<dbReference type="RefSeq" id="WP_066520306.1">
    <property type="nucleotide sequence ID" value="NZ_CABMOF010000003.1"/>
</dbReference>
<reference evidence="14 15" key="1">
    <citation type="submission" date="2016-02" db="EMBL/GenBank/DDBJ databases">
        <authorList>
            <person name="Wen L."/>
            <person name="He K."/>
            <person name="Yang H."/>
        </authorList>
    </citation>
    <scope>NUCLEOTIDE SEQUENCE [LARGE SCALE GENOMIC DNA]</scope>
    <source>
        <strain evidence="14 15">DSM 22607</strain>
    </source>
</reference>
<evidence type="ECO:0000256" key="8">
    <source>
        <dbReference type="ARBA" id="ARBA00023065"/>
    </source>
</evidence>
<comment type="subcellular location">
    <subcellularLocation>
        <location evidence="1">Cell membrane</location>
        <topology evidence="1">Multi-pass membrane protein</topology>
    </subcellularLocation>
</comment>
<dbReference type="PANTHER" id="PTHR46494">
    <property type="entry name" value="CORA FAMILY METAL ION TRANSPORTER (EUROFUNG)"/>
    <property type="match status" value="1"/>
</dbReference>
<dbReference type="InterPro" id="IPR045863">
    <property type="entry name" value="CorA_TM1_TM2"/>
</dbReference>
<dbReference type="InterPro" id="IPR002523">
    <property type="entry name" value="MgTranspt_CorA/ZnTranspt_ZntB"/>
</dbReference>
<dbReference type="InterPro" id="IPR045861">
    <property type="entry name" value="CorA_cytoplasmic_dom"/>
</dbReference>
<evidence type="ECO:0000256" key="12">
    <source>
        <dbReference type="SAM" id="Coils"/>
    </source>
</evidence>
<sequence length="303" mass="35406">MLYQIYEGNMSSVDKIVQTDGYSYVSAVTVSEALQYFPEIIPRTLAVRIFENPSMRFENHEQFDLLCLPLFRSFRDLKHSPSVYLFIQKNIVYFVCDECKNLVSLLEQFAKNNAGTAGLGRLLCAFFEYQLDDDLTELDNIEKQIADLEGRVLTDRQENFTEEIIRERKRLMAIMRYYEGLLSILEYIAMNEKHVFSSRSVRFLNIIHGKTQRLYDKAKNLREYVSEIREAYQAEVDIRTNNIMKVLTIVTIIFMPLTLIVGWYGMNLRMPEYGVAAAYPIVIVICILVAVVGIVYFKKHKWF</sequence>
<dbReference type="GO" id="GO:0015095">
    <property type="term" value="F:magnesium ion transmembrane transporter activity"/>
    <property type="evidence" value="ECO:0007669"/>
    <property type="project" value="TreeGrafter"/>
</dbReference>
<protein>
    <submittedName>
        <fullName evidence="14">CorA-like protein</fullName>
    </submittedName>
</protein>
<gene>
    <name evidence="14" type="ORF">HMPREF3293_00907</name>
</gene>
<evidence type="ECO:0000256" key="7">
    <source>
        <dbReference type="ARBA" id="ARBA00022989"/>
    </source>
</evidence>
<evidence type="ECO:0000256" key="6">
    <source>
        <dbReference type="ARBA" id="ARBA00022842"/>
    </source>
</evidence>
<evidence type="ECO:0000256" key="13">
    <source>
        <dbReference type="SAM" id="Phobius"/>
    </source>
</evidence>
<keyword evidence="5 13" id="KW-0812">Transmembrane</keyword>
<dbReference type="FunFam" id="1.20.58.340:FF:000004">
    <property type="entry name" value="Magnesium transport protein CorA"/>
    <property type="match status" value="1"/>
</dbReference>
<keyword evidence="7 13" id="KW-1133">Transmembrane helix</keyword>
<comment type="catalytic activity">
    <reaction evidence="10">
        <text>Mg(2+)(in) = Mg(2+)(out)</text>
        <dbReference type="Rhea" id="RHEA:29827"/>
        <dbReference type="ChEBI" id="CHEBI:18420"/>
    </reaction>
</comment>
<dbReference type="AlphaFoldDB" id="A0A136Q670"/>
<evidence type="ECO:0000256" key="10">
    <source>
        <dbReference type="ARBA" id="ARBA00034269"/>
    </source>
</evidence>
<evidence type="ECO:0000313" key="15">
    <source>
        <dbReference type="Proteomes" id="UP000070366"/>
    </source>
</evidence>
<evidence type="ECO:0000256" key="1">
    <source>
        <dbReference type="ARBA" id="ARBA00004651"/>
    </source>
</evidence>
<evidence type="ECO:0000256" key="2">
    <source>
        <dbReference type="ARBA" id="ARBA00009765"/>
    </source>
</evidence>
<comment type="function">
    <text evidence="11">Mediates influx of magnesium ions. Alternates between open and closed states. Activated by low cytoplasmic Mg(2+) levels. Inactive when cytoplasmic Mg(2+) levels are high.</text>
</comment>
<feature type="transmembrane region" description="Helical" evidence="13">
    <location>
        <begin position="246"/>
        <end position="265"/>
    </location>
</feature>
<keyword evidence="3" id="KW-0813">Transport</keyword>
<keyword evidence="4" id="KW-1003">Cell membrane</keyword>
<dbReference type="SUPFAM" id="SSF143865">
    <property type="entry name" value="CorA soluble domain-like"/>
    <property type="match status" value="1"/>
</dbReference>
<dbReference type="Proteomes" id="UP000070366">
    <property type="component" value="Unassembled WGS sequence"/>
</dbReference>
<dbReference type="KEGG" id="cmiu:B1H56_01540"/>
<evidence type="ECO:0000256" key="3">
    <source>
        <dbReference type="ARBA" id="ARBA00022448"/>
    </source>
</evidence>
<dbReference type="GO" id="GO:0005886">
    <property type="term" value="C:plasma membrane"/>
    <property type="evidence" value="ECO:0007669"/>
    <property type="project" value="UniProtKB-SubCell"/>
</dbReference>
<organism evidence="14 15">
    <name type="scientific">Christensenella minuta</name>
    <dbReference type="NCBI Taxonomy" id="626937"/>
    <lineage>
        <taxon>Bacteria</taxon>
        <taxon>Bacillati</taxon>
        <taxon>Bacillota</taxon>
        <taxon>Clostridia</taxon>
        <taxon>Christensenellales</taxon>
        <taxon>Christensenellaceae</taxon>
        <taxon>Christensenella</taxon>
    </lineage>
</organism>
<dbReference type="Pfam" id="PF01544">
    <property type="entry name" value="CorA"/>
    <property type="match status" value="1"/>
</dbReference>
<name>A0A136Q670_9FIRM</name>
<evidence type="ECO:0000256" key="5">
    <source>
        <dbReference type="ARBA" id="ARBA00022692"/>
    </source>
</evidence>
<keyword evidence="6" id="KW-0460">Magnesium</keyword>
<dbReference type="SUPFAM" id="SSF144083">
    <property type="entry name" value="Magnesium transport protein CorA, transmembrane region"/>
    <property type="match status" value="1"/>
</dbReference>
<comment type="caution">
    <text evidence="14">The sequence shown here is derived from an EMBL/GenBank/DDBJ whole genome shotgun (WGS) entry which is preliminary data.</text>
</comment>
<dbReference type="EMBL" id="LSZW01000047">
    <property type="protein sequence ID" value="KXK66171.1"/>
    <property type="molecule type" value="Genomic_DNA"/>
</dbReference>
<evidence type="ECO:0000256" key="4">
    <source>
        <dbReference type="ARBA" id="ARBA00022475"/>
    </source>
</evidence>
<feature type="coiled-coil region" evidence="12">
    <location>
        <begin position="131"/>
        <end position="158"/>
    </location>
</feature>
<dbReference type="OrthoDB" id="9803416at2"/>
<keyword evidence="9 13" id="KW-0472">Membrane</keyword>
<evidence type="ECO:0000256" key="11">
    <source>
        <dbReference type="ARBA" id="ARBA00045497"/>
    </source>
</evidence>
<dbReference type="GO" id="GO:0050897">
    <property type="term" value="F:cobalt ion binding"/>
    <property type="evidence" value="ECO:0007669"/>
    <property type="project" value="TreeGrafter"/>
</dbReference>
<accession>A0A136Q670</accession>
<dbReference type="GO" id="GO:0000287">
    <property type="term" value="F:magnesium ion binding"/>
    <property type="evidence" value="ECO:0007669"/>
    <property type="project" value="TreeGrafter"/>
</dbReference>
<feature type="transmembrane region" description="Helical" evidence="13">
    <location>
        <begin position="277"/>
        <end position="297"/>
    </location>
</feature>
<dbReference type="GO" id="GO:0015087">
    <property type="term" value="F:cobalt ion transmembrane transporter activity"/>
    <property type="evidence" value="ECO:0007669"/>
    <property type="project" value="TreeGrafter"/>
</dbReference>
<evidence type="ECO:0000313" key="14">
    <source>
        <dbReference type="EMBL" id="KXK66171.1"/>
    </source>
</evidence>
<comment type="similarity">
    <text evidence="2">Belongs to the CorA metal ion transporter (MIT) (TC 1.A.35) family.</text>
</comment>
<dbReference type="PANTHER" id="PTHR46494:SF1">
    <property type="entry name" value="CORA FAMILY METAL ION TRANSPORTER (EUROFUNG)"/>
    <property type="match status" value="1"/>
</dbReference>
<dbReference type="Gene3D" id="1.20.58.340">
    <property type="entry name" value="Magnesium transport protein CorA, transmembrane region"/>
    <property type="match status" value="2"/>
</dbReference>
<keyword evidence="15" id="KW-1185">Reference proteome</keyword>
<dbReference type="CDD" id="cd12826">
    <property type="entry name" value="EcCorA_ZntB-like_u1"/>
    <property type="match status" value="1"/>
</dbReference>